<gene>
    <name evidence="1" type="ORF">Pan241w_40950</name>
</gene>
<evidence type="ECO:0000313" key="1">
    <source>
        <dbReference type="EMBL" id="QDT43991.1"/>
    </source>
</evidence>
<evidence type="ECO:0008006" key="3">
    <source>
        <dbReference type="Google" id="ProtNLM"/>
    </source>
</evidence>
<proteinExistence type="predicted"/>
<reference evidence="1 2" key="1">
    <citation type="submission" date="2019-02" db="EMBL/GenBank/DDBJ databases">
        <title>Deep-cultivation of Planctomycetes and their phenomic and genomic characterization uncovers novel biology.</title>
        <authorList>
            <person name="Wiegand S."/>
            <person name="Jogler M."/>
            <person name="Boedeker C."/>
            <person name="Pinto D."/>
            <person name="Vollmers J."/>
            <person name="Rivas-Marin E."/>
            <person name="Kohn T."/>
            <person name="Peeters S.H."/>
            <person name="Heuer A."/>
            <person name="Rast P."/>
            <person name="Oberbeckmann S."/>
            <person name="Bunk B."/>
            <person name="Jeske O."/>
            <person name="Meyerdierks A."/>
            <person name="Storesund J.E."/>
            <person name="Kallscheuer N."/>
            <person name="Luecker S."/>
            <person name="Lage O.M."/>
            <person name="Pohl T."/>
            <person name="Merkel B.J."/>
            <person name="Hornburger P."/>
            <person name="Mueller R.-W."/>
            <person name="Bruemmer F."/>
            <person name="Labrenz M."/>
            <person name="Spormann A.M."/>
            <person name="Op den Camp H."/>
            <person name="Overmann J."/>
            <person name="Amann R."/>
            <person name="Jetten M.S.M."/>
            <person name="Mascher T."/>
            <person name="Medema M.H."/>
            <person name="Devos D.P."/>
            <person name="Kaster A.-K."/>
            <person name="Ovreas L."/>
            <person name="Rohde M."/>
            <person name="Galperin M.Y."/>
            <person name="Jogler C."/>
        </authorList>
    </citation>
    <scope>NUCLEOTIDE SEQUENCE [LARGE SCALE GENOMIC DNA]</scope>
    <source>
        <strain evidence="1 2">Pan241w</strain>
    </source>
</reference>
<dbReference type="EMBL" id="CP036269">
    <property type="protein sequence ID" value="QDT43991.1"/>
    <property type="molecule type" value="Genomic_DNA"/>
</dbReference>
<sequence>MAKAYSPGLQIRQRVLHSSRRILPIPGDVLGKVGDQVTSQQIVAQTFMPGDVTPINIANQISVAPSEVPSCMLFSVGDEIHVGDVLARSKGIFGFFKAETKAKTAGTIESISHVTGQVILRGAPLPIQVRAYQAGTIKEVIPEQGVVIESEVTFLQGILGIGGEAYGTIQFACQDKDEPLIASLLDESMQGKIIIGGARMTGEAVKRGIEIGVAAIISGGMDDEDLKEILGYDLGVAVTGSEHIGTTLIITEGFGDIAMAERTFNLLKEREGSEAAVNGTTQIRAGVMRPEIVIPLDEKMKAAPQSETKQAASLGILETGVPVRIIREPYFGLLGEVGEMPTELRTLESGSESRVLEVVLHTGNKVIVPRANVELIEG</sequence>
<dbReference type="OrthoDB" id="211613at2"/>
<accession>A0A517RJD8</accession>
<dbReference type="Proteomes" id="UP000317171">
    <property type="component" value="Chromosome"/>
</dbReference>
<keyword evidence="2" id="KW-1185">Reference proteome</keyword>
<dbReference type="KEGG" id="gaz:Pan241w_40950"/>
<organism evidence="1 2">
    <name type="scientific">Gimesia alba</name>
    <dbReference type="NCBI Taxonomy" id="2527973"/>
    <lineage>
        <taxon>Bacteria</taxon>
        <taxon>Pseudomonadati</taxon>
        <taxon>Planctomycetota</taxon>
        <taxon>Planctomycetia</taxon>
        <taxon>Planctomycetales</taxon>
        <taxon>Planctomycetaceae</taxon>
        <taxon>Gimesia</taxon>
    </lineage>
</organism>
<protein>
    <recommendedName>
        <fullName evidence="3">RnfC Barrel sandwich hybrid domain-containing protein</fullName>
    </recommendedName>
</protein>
<dbReference type="RefSeq" id="WP_145219097.1">
    <property type="nucleotide sequence ID" value="NZ_CP036269.1"/>
</dbReference>
<name>A0A517RJD8_9PLAN</name>
<dbReference type="AlphaFoldDB" id="A0A517RJD8"/>
<evidence type="ECO:0000313" key="2">
    <source>
        <dbReference type="Proteomes" id="UP000317171"/>
    </source>
</evidence>